<sequence>MSSVFMLRGGGESVTALGSTCDVKTDGAHSAVAEIGEEELLADPERLAALACGVWHGHPGRLSAAAVSSNRAAVRTIGAWLPV</sequence>
<name>A0A6G7YGR1_9ACTN</name>
<reference evidence="1 2" key="1">
    <citation type="submission" date="2020-03" db="EMBL/GenBank/DDBJ databases">
        <title>Nocardioides sp. nov., isolated from fish.</title>
        <authorList>
            <person name="Hyun D.-W."/>
            <person name="Bae J.-W."/>
        </authorList>
    </citation>
    <scope>NUCLEOTIDE SEQUENCE [LARGE SCALE GENOMIC DNA]</scope>
    <source>
        <strain evidence="1 2">HDW12A</strain>
    </source>
</reference>
<keyword evidence="2" id="KW-1185">Reference proteome</keyword>
<dbReference type="Proteomes" id="UP000502035">
    <property type="component" value="Chromosome"/>
</dbReference>
<evidence type="ECO:0000313" key="2">
    <source>
        <dbReference type="Proteomes" id="UP000502035"/>
    </source>
</evidence>
<accession>A0A6G7YGR1</accession>
<organism evidence="1 2">
    <name type="scientific">Nocardioides piscis</name>
    <dbReference type="NCBI Taxonomy" id="2714938"/>
    <lineage>
        <taxon>Bacteria</taxon>
        <taxon>Bacillati</taxon>
        <taxon>Actinomycetota</taxon>
        <taxon>Actinomycetes</taxon>
        <taxon>Propionibacteriales</taxon>
        <taxon>Nocardioidaceae</taxon>
        <taxon>Nocardioides</taxon>
    </lineage>
</organism>
<dbReference type="KEGG" id="npi:G7071_10575"/>
<gene>
    <name evidence="1" type="ORF">G7071_10575</name>
</gene>
<dbReference type="RefSeq" id="WP_166318296.1">
    <property type="nucleotide sequence ID" value="NZ_CP049866.1"/>
</dbReference>
<proteinExistence type="predicted"/>
<protein>
    <submittedName>
        <fullName evidence="1">Uncharacterized protein</fullName>
    </submittedName>
</protein>
<dbReference type="EMBL" id="CP049866">
    <property type="protein sequence ID" value="QIK75821.1"/>
    <property type="molecule type" value="Genomic_DNA"/>
</dbReference>
<dbReference type="AlphaFoldDB" id="A0A6G7YGR1"/>
<evidence type="ECO:0000313" key="1">
    <source>
        <dbReference type="EMBL" id="QIK75821.1"/>
    </source>
</evidence>